<evidence type="ECO:0000256" key="10">
    <source>
        <dbReference type="SAM" id="MobiDB-lite"/>
    </source>
</evidence>
<dbReference type="PANTHER" id="PTHR13145">
    <property type="entry name" value="SSM4 PROTEIN"/>
    <property type="match status" value="1"/>
</dbReference>
<evidence type="ECO:0000256" key="7">
    <source>
        <dbReference type="ARBA" id="ARBA00022786"/>
    </source>
</evidence>
<reference evidence="12" key="1">
    <citation type="submission" date="2020-03" db="EMBL/GenBank/DDBJ databases">
        <title>Castanea mollissima Vanexum genome sequencing.</title>
        <authorList>
            <person name="Staton M."/>
        </authorList>
    </citation>
    <scope>NUCLEOTIDE SEQUENCE</scope>
    <source>
        <tissue evidence="12">Leaf</tissue>
    </source>
</reference>
<organism evidence="12 13">
    <name type="scientific">Castanea mollissima</name>
    <name type="common">Chinese chestnut</name>
    <dbReference type="NCBI Taxonomy" id="60419"/>
    <lineage>
        <taxon>Eukaryota</taxon>
        <taxon>Viridiplantae</taxon>
        <taxon>Streptophyta</taxon>
        <taxon>Embryophyta</taxon>
        <taxon>Tracheophyta</taxon>
        <taxon>Spermatophyta</taxon>
        <taxon>Magnoliopsida</taxon>
        <taxon>eudicotyledons</taxon>
        <taxon>Gunneridae</taxon>
        <taxon>Pentapetalae</taxon>
        <taxon>rosids</taxon>
        <taxon>fabids</taxon>
        <taxon>Fagales</taxon>
        <taxon>Fagaceae</taxon>
        <taxon>Castanea</taxon>
    </lineage>
</organism>
<comment type="catalytic activity">
    <reaction evidence="1">
        <text>S-ubiquitinyl-[E2 ubiquitin-conjugating enzyme]-L-cysteine + [acceptor protein]-L-lysine = [E2 ubiquitin-conjugating enzyme]-L-cysteine + N(6)-ubiquitinyl-[acceptor protein]-L-lysine.</text>
        <dbReference type="EC" id="2.3.2.27"/>
    </reaction>
</comment>
<keyword evidence="13" id="KW-1185">Reference proteome</keyword>
<evidence type="ECO:0000256" key="8">
    <source>
        <dbReference type="ARBA" id="ARBA00022989"/>
    </source>
</evidence>
<dbReference type="PANTHER" id="PTHR13145:SF0">
    <property type="entry name" value="E3 UBIQUITIN-PROTEIN LIGASE MARCHF6"/>
    <property type="match status" value="1"/>
</dbReference>
<dbReference type="GO" id="GO:0036503">
    <property type="term" value="P:ERAD pathway"/>
    <property type="evidence" value="ECO:0007669"/>
    <property type="project" value="TreeGrafter"/>
</dbReference>
<feature type="transmembrane region" description="Helical" evidence="11">
    <location>
        <begin position="335"/>
        <end position="354"/>
    </location>
</feature>
<name>A0A8J4QXY2_9ROSI</name>
<evidence type="ECO:0000256" key="9">
    <source>
        <dbReference type="ARBA" id="ARBA00023136"/>
    </source>
</evidence>
<keyword evidence="5" id="KW-0808">Transferase</keyword>
<evidence type="ECO:0000256" key="3">
    <source>
        <dbReference type="ARBA" id="ARBA00004906"/>
    </source>
</evidence>
<sequence length="517" mass="56563">MVILTDCPHGFLLSASIVFIFLGATSLSDYFRHLRELGGQDAEREDEGDRNGAHAARRPPGQANRNNAGDGIGEDVGGAQGIAGAGQLIRRNAENVAARWEMQAARLEAHVEQMFDGLDDADGAEDVPFDELVGMQGPVFHLVENVFTVLASNMIFLGVVIFMPFSLGQIILYYVSWLFSTASGPVLSTVIPLTDTALSLANTTLKNALTAVTNLSSESQENGMVGQVVEMLKGNFSGLNEVSNNISSPLSADLLKGAAIGALWLSDVTTLAIGYMFIFSLVFFYLAIVAFIRYTKGVPLTLGRFYGIASIAEAIPSLFRQFLAAMKHLMTMIKVAFLLVIELGVWPLMCGWWLDVCTIRMFGKSMAQRVQFFLASPLVSSLVHWAVGIVYMLQISIFISLLRGVLCDGVLYFLRDPADPNYNPFRDLIDDPVHKHACRVLYKKLNILILFFCHGTLVVSLSLVFLGDHLPVFACYGLVPIDTNYKQSVSLSLSLAFLGAFAVFAYYGLVPIDSDYK</sequence>
<feature type="transmembrane region" description="Helical" evidence="11">
    <location>
        <begin position="12"/>
        <end position="31"/>
    </location>
</feature>
<accession>A0A8J4QXY2</accession>
<comment type="pathway">
    <text evidence="3">Protein modification; protein ubiquitination.</text>
</comment>
<feature type="transmembrane region" description="Helical" evidence="11">
    <location>
        <begin position="272"/>
        <end position="292"/>
    </location>
</feature>
<comment type="subcellular location">
    <subcellularLocation>
        <location evidence="2">Membrane</location>
        <topology evidence="2">Multi-pass membrane protein</topology>
    </subcellularLocation>
</comment>
<dbReference type="AlphaFoldDB" id="A0A8J4QXY2"/>
<dbReference type="GO" id="GO:0005789">
    <property type="term" value="C:endoplasmic reticulum membrane"/>
    <property type="evidence" value="ECO:0007669"/>
    <property type="project" value="TreeGrafter"/>
</dbReference>
<protein>
    <recommendedName>
        <fullName evidence="4">RING-type E3 ubiquitin transferase</fullName>
        <ecNumber evidence="4">2.3.2.27</ecNumber>
    </recommendedName>
</protein>
<dbReference type="GO" id="GO:0061630">
    <property type="term" value="F:ubiquitin protein ligase activity"/>
    <property type="evidence" value="ECO:0007669"/>
    <property type="project" value="UniProtKB-EC"/>
</dbReference>
<dbReference type="EC" id="2.3.2.27" evidence="4"/>
<feature type="compositionally biased region" description="Basic and acidic residues" evidence="10">
    <location>
        <begin position="40"/>
        <end position="52"/>
    </location>
</feature>
<feature type="transmembrane region" description="Helical" evidence="11">
    <location>
        <begin position="487"/>
        <end position="509"/>
    </location>
</feature>
<evidence type="ECO:0000256" key="1">
    <source>
        <dbReference type="ARBA" id="ARBA00000900"/>
    </source>
</evidence>
<evidence type="ECO:0000256" key="6">
    <source>
        <dbReference type="ARBA" id="ARBA00022692"/>
    </source>
</evidence>
<feature type="region of interest" description="Disordered" evidence="10">
    <location>
        <begin position="40"/>
        <end position="72"/>
    </location>
</feature>
<evidence type="ECO:0000313" key="13">
    <source>
        <dbReference type="Proteomes" id="UP000737018"/>
    </source>
</evidence>
<comment type="caution">
    <text evidence="12">The sequence shown here is derived from an EMBL/GenBank/DDBJ whole genome shotgun (WGS) entry which is preliminary data.</text>
</comment>
<dbReference type="Proteomes" id="UP000737018">
    <property type="component" value="Unassembled WGS sequence"/>
</dbReference>
<proteinExistence type="predicted"/>
<keyword evidence="8 11" id="KW-1133">Transmembrane helix</keyword>
<evidence type="ECO:0000313" key="12">
    <source>
        <dbReference type="EMBL" id="KAF3961911.1"/>
    </source>
</evidence>
<keyword evidence="6 11" id="KW-0812">Transmembrane</keyword>
<evidence type="ECO:0000256" key="11">
    <source>
        <dbReference type="SAM" id="Phobius"/>
    </source>
</evidence>
<evidence type="ECO:0000256" key="4">
    <source>
        <dbReference type="ARBA" id="ARBA00012483"/>
    </source>
</evidence>
<keyword evidence="7" id="KW-0833">Ubl conjugation pathway</keyword>
<gene>
    <name evidence="12" type="ORF">CMV_013521</name>
</gene>
<evidence type="ECO:0000256" key="2">
    <source>
        <dbReference type="ARBA" id="ARBA00004141"/>
    </source>
</evidence>
<dbReference type="OrthoDB" id="1108038at2759"/>
<feature type="transmembrane region" description="Helical" evidence="11">
    <location>
        <begin position="445"/>
        <end position="467"/>
    </location>
</feature>
<evidence type="ECO:0000256" key="5">
    <source>
        <dbReference type="ARBA" id="ARBA00022679"/>
    </source>
</evidence>
<dbReference type="EMBL" id="JRKL02001813">
    <property type="protein sequence ID" value="KAF3961911.1"/>
    <property type="molecule type" value="Genomic_DNA"/>
</dbReference>
<keyword evidence="9 11" id="KW-0472">Membrane</keyword>